<organism evidence="4 5">
    <name type="scientific">Alteromonas aquimaris</name>
    <dbReference type="NCBI Taxonomy" id="2998417"/>
    <lineage>
        <taxon>Bacteria</taxon>
        <taxon>Pseudomonadati</taxon>
        <taxon>Pseudomonadota</taxon>
        <taxon>Gammaproteobacteria</taxon>
        <taxon>Alteromonadales</taxon>
        <taxon>Alteromonadaceae</taxon>
        <taxon>Alteromonas/Salinimonas group</taxon>
        <taxon>Alteromonas</taxon>
    </lineage>
</organism>
<evidence type="ECO:0000313" key="4">
    <source>
        <dbReference type="EMBL" id="MCW8108286.1"/>
    </source>
</evidence>
<dbReference type="PROSITE" id="PS51755">
    <property type="entry name" value="OMPR_PHOB"/>
    <property type="match status" value="1"/>
</dbReference>
<feature type="domain" description="OmpR/PhoB-type" evidence="3">
    <location>
        <begin position="1"/>
        <end position="100"/>
    </location>
</feature>
<evidence type="ECO:0000256" key="2">
    <source>
        <dbReference type="PROSITE-ProRule" id="PRU01091"/>
    </source>
</evidence>
<dbReference type="SUPFAM" id="SSF46894">
    <property type="entry name" value="C-terminal effector domain of the bipartite response regulators"/>
    <property type="match status" value="1"/>
</dbReference>
<dbReference type="SMART" id="SM00862">
    <property type="entry name" value="Trans_reg_C"/>
    <property type="match status" value="1"/>
</dbReference>
<dbReference type="RefSeq" id="WP_265616989.1">
    <property type="nucleotide sequence ID" value="NZ_JAPFRD010000009.1"/>
</dbReference>
<comment type="caution">
    <text evidence="4">The sequence shown here is derived from an EMBL/GenBank/DDBJ whole genome shotgun (WGS) entry which is preliminary data.</text>
</comment>
<dbReference type="InterPro" id="IPR016032">
    <property type="entry name" value="Sig_transdc_resp-reg_C-effctor"/>
</dbReference>
<keyword evidence="5" id="KW-1185">Reference proteome</keyword>
<feature type="DNA-binding region" description="OmpR/PhoB-type" evidence="2">
    <location>
        <begin position="1"/>
        <end position="100"/>
    </location>
</feature>
<protein>
    <submittedName>
        <fullName evidence="4">Winged helix-turn-helix domain-containing protein</fullName>
    </submittedName>
</protein>
<accession>A0ABT3P873</accession>
<keyword evidence="1 2" id="KW-0238">DNA-binding</keyword>
<gene>
    <name evidence="4" type="ORF">OPS25_07240</name>
</gene>
<evidence type="ECO:0000259" key="3">
    <source>
        <dbReference type="PROSITE" id="PS51755"/>
    </source>
</evidence>
<name>A0ABT3P873_9ALTE</name>
<dbReference type="EMBL" id="JAPFRD010000009">
    <property type="protein sequence ID" value="MCW8108286.1"/>
    <property type="molecule type" value="Genomic_DNA"/>
</dbReference>
<reference evidence="4" key="1">
    <citation type="submission" date="2022-11" db="EMBL/GenBank/DDBJ databases">
        <title>Alteromonas sp. nov., isolated from sea water of the Qingdao.</title>
        <authorList>
            <person name="Wang Q."/>
        </authorList>
    </citation>
    <scope>NUCLEOTIDE SEQUENCE</scope>
    <source>
        <strain evidence="4">ASW11-7</strain>
    </source>
</reference>
<dbReference type="Proteomes" id="UP001142810">
    <property type="component" value="Unassembled WGS sequence"/>
</dbReference>
<proteinExistence type="predicted"/>
<evidence type="ECO:0000313" key="5">
    <source>
        <dbReference type="Proteomes" id="UP001142810"/>
    </source>
</evidence>
<dbReference type="Gene3D" id="1.10.10.10">
    <property type="entry name" value="Winged helix-like DNA-binding domain superfamily/Winged helix DNA-binding domain"/>
    <property type="match status" value="1"/>
</dbReference>
<dbReference type="InterPro" id="IPR001867">
    <property type="entry name" value="OmpR/PhoB-type_DNA-bd"/>
</dbReference>
<dbReference type="Pfam" id="PF00486">
    <property type="entry name" value="Trans_reg_C"/>
    <property type="match status" value="1"/>
</dbReference>
<evidence type="ECO:0000256" key="1">
    <source>
        <dbReference type="ARBA" id="ARBA00023125"/>
    </source>
</evidence>
<sequence length="123" mass="14415">MKTNSVPISFDPISRTVSTVYGEKLVLSPQCAVLLNLLLENNGDVLTRSEMRKRIWNHCVVSEDMINHLVSRLRKELAALPDDHAWKIETIPKIGYRLLVREDSAHDLQYWWHRCKTWFSTMH</sequence>
<dbReference type="InterPro" id="IPR036388">
    <property type="entry name" value="WH-like_DNA-bd_sf"/>
</dbReference>